<organism evidence="7 8">
    <name type="scientific">Rhodoblastus acidophilus</name>
    <name type="common">Rhodopseudomonas acidophila</name>
    <dbReference type="NCBI Taxonomy" id="1074"/>
    <lineage>
        <taxon>Bacteria</taxon>
        <taxon>Pseudomonadati</taxon>
        <taxon>Pseudomonadota</taxon>
        <taxon>Alphaproteobacteria</taxon>
        <taxon>Hyphomicrobiales</taxon>
        <taxon>Rhodoblastaceae</taxon>
        <taxon>Rhodoblastus</taxon>
    </lineage>
</organism>
<keyword evidence="4" id="KW-0949">S-adenosyl-L-methionine</keyword>
<dbReference type="InterPro" id="IPR007848">
    <property type="entry name" value="Small_mtfrase_dom"/>
</dbReference>
<name>A0A212R4S4_RHOAC</name>
<dbReference type="PANTHER" id="PTHR18895">
    <property type="entry name" value="HEMK METHYLTRANSFERASE"/>
    <property type="match status" value="1"/>
</dbReference>
<dbReference type="InterPro" id="IPR029063">
    <property type="entry name" value="SAM-dependent_MTases_sf"/>
</dbReference>
<dbReference type="EC" id="2.1.1.297" evidence="1"/>
<evidence type="ECO:0000256" key="3">
    <source>
        <dbReference type="ARBA" id="ARBA00022679"/>
    </source>
</evidence>
<dbReference type="PROSITE" id="PS00092">
    <property type="entry name" value="N6_MTASE"/>
    <property type="match status" value="1"/>
</dbReference>
<dbReference type="NCBIfam" id="TIGR00536">
    <property type="entry name" value="hemK_fam"/>
    <property type="match status" value="1"/>
</dbReference>
<dbReference type="CDD" id="cd02440">
    <property type="entry name" value="AdoMet_MTases"/>
    <property type="match status" value="1"/>
</dbReference>
<dbReference type="EMBL" id="FYDG01000002">
    <property type="protein sequence ID" value="SNB66842.1"/>
    <property type="molecule type" value="Genomic_DNA"/>
</dbReference>
<dbReference type="AlphaFoldDB" id="A0A212R4S4"/>
<evidence type="ECO:0000256" key="2">
    <source>
        <dbReference type="ARBA" id="ARBA00022603"/>
    </source>
</evidence>
<keyword evidence="3 7" id="KW-0808">Transferase</keyword>
<dbReference type="GO" id="GO:0102559">
    <property type="term" value="F:peptide chain release factor N(5)-glutamine methyltransferase activity"/>
    <property type="evidence" value="ECO:0007669"/>
    <property type="project" value="UniProtKB-EC"/>
</dbReference>
<evidence type="ECO:0000259" key="6">
    <source>
        <dbReference type="Pfam" id="PF05175"/>
    </source>
</evidence>
<sequence length="225" mass="23602">MRGFAARRLAGEPVNRITGSTNFFGLDLLVAPNVLDPRADTEILVETALKLLAKTGATNPRIVDLGVGSGAILCALLDARPDAFGVGVDLSPDACAATQANLAQLGLAGRGQVIRGDWTAALSGPFDLVVSNPPYISHAEIAELDCEVRNHDPLLALDGGPDGLAPYRLLAGELRRLLRPGGVVCVEIGWRQAGEVSDLLRAAGWDAISCRRDHGGRDRVVAVEG</sequence>
<dbReference type="PANTHER" id="PTHR18895:SF74">
    <property type="entry name" value="MTRF1L RELEASE FACTOR GLUTAMINE METHYLTRANSFERASE"/>
    <property type="match status" value="1"/>
</dbReference>
<dbReference type="Proteomes" id="UP000198418">
    <property type="component" value="Unassembled WGS sequence"/>
</dbReference>
<dbReference type="Gene3D" id="3.40.50.150">
    <property type="entry name" value="Vaccinia Virus protein VP39"/>
    <property type="match status" value="1"/>
</dbReference>
<protein>
    <recommendedName>
        <fullName evidence="1">peptide chain release factor N(5)-glutamine methyltransferase</fullName>
        <ecNumber evidence="1">2.1.1.297</ecNumber>
    </recommendedName>
</protein>
<dbReference type="InterPro" id="IPR019874">
    <property type="entry name" value="RF_methyltr_PrmC"/>
</dbReference>
<dbReference type="SUPFAM" id="SSF53335">
    <property type="entry name" value="S-adenosyl-L-methionine-dependent methyltransferases"/>
    <property type="match status" value="1"/>
</dbReference>
<dbReference type="InterPro" id="IPR004556">
    <property type="entry name" value="HemK-like"/>
</dbReference>
<evidence type="ECO:0000313" key="8">
    <source>
        <dbReference type="Proteomes" id="UP000198418"/>
    </source>
</evidence>
<evidence type="ECO:0000256" key="4">
    <source>
        <dbReference type="ARBA" id="ARBA00022691"/>
    </source>
</evidence>
<accession>A0A212R4S4</accession>
<keyword evidence="2 7" id="KW-0489">Methyltransferase</keyword>
<evidence type="ECO:0000313" key="7">
    <source>
        <dbReference type="EMBL" id="SNB66842.1"/>
    </source>
</evidence>
<dbReference type="Pfam" id="PF05175">
    <property type="entry name" value="MTS"/>
    <property type="match status" value="1"/>
</dbReference>
<dbReference type="NCBIfam" id="TIGR03534">
    <property type="entry name" value="RF_mod_PrmC"/>
    <property type="match status" value="1"/>
</dbReference>
<evidence type="ECO:0000256" key="1">
    <source>
        <dbReference type="ARBA" id="ARBA00012771"/>
    </source>
</evidence>
<dbReference type="GO" id="GO:0003676">
    <property type="term" value="F:nucleic acid binding"/>
    <property type="evidence" value="ECO:0007669"/>
    <property type="project" value="InterPro"/>
</dbReference>
<proteinExistence type="predicted"/>
<comment type="catalytic activity">
    <reaction evidence="5">
        <text>L-glutaminyl-[peptide chain release factor] + S-adenosyl-L-methionine = N(5)-methyl-L-glutaminyl-[peptide chain release factor] + S-adenosyl-L-homocysteine + H(+)</text>
        <dbReference type="Rhea" id="RHEA:42896"/>
        <dbReference type="Rhea" id="RHEA-COMP:10271"/>
        <dbReference type="Rhea" id="RHEA-COMP:10272"/>
        <dbReference type="ChEBI" id="CHEBI:15378"/>
        <dbReference type="ChEBI" id="CHEBI:30011"/>
        <dbReference type="ChEBI" id="CHEBI:57856"/>
        <dbReference type="ChEBI" id="CHEBI:59789"/>
        <dbReference type="ChEBI" id="CHEBI:61891"/>
        <dbReference type="EC" id="2.1.1.297"/>
    </reaction>
</comment>
<keyword evidence="8" id="KW-1185">Reference proteome</keyword>
<dbReference type="InterPro" id="IPR050320">
    <property type="entry name" value="N5-glutamine_MTase"/>
</dbReference>
<feature type="domain" description="Methyltransferase small" evidence="6">
    <location>
        <begin position="52"/>
        <end position="140"/>
    </location>
</feature>
<dbReference type="InterPro" id="IPR002052">
    <property type="entry name" value="DNA_methylase_N6_adenine_CS"/>
</dbReference>
<reference evidence="8" key="1">
    <citation type="submission" date="2017-06" db="EMBL/GenBank/DDBJ databases">
        <authorList>
            <person name="Varghese N."/>
            <person name="Submissions S."/>
        </authorList>
    </citation>
    <scope>NUCLEOTIDE SEQUENCE [LARGE SCALE GENOMIC DNA]</scope>
    <source>
        <strain evidence="8">DSM 137</strain>
    </source>
</reference>
<dbReference type="GO" id="GO:0032259">
    <property type="term" value="P:methylation"/>
    <property type="evidence" value="ECO:0007669"/>
    <property type="project" value="UniProtKB-KW"/>
</dbReference>
<evidence type="ECO:0000256" key="5">
    <source>
        <dbReference type="ARBA" id="ARBA00048391"/>
    </source>
</evidence>
<gene>
    <name evidence="7" type="ORF">SAMN06265338_102545</name>
</gene>